<dbReference type="EMBL" id="BAAALS010000027">
    <property type="protein sequence ID" value="GAA1769557.1"/>
    <property type="molecule type" value="Genomic_DNA"/>
</dbReference>
<dbReference type="Proteomes" id="UP001500655">
    <property type="component" value="Unassembled WGS sequence"/>
</dbReference>
<organism evidence="1 2">
    <name type="scientific">Luedemannella helvata</name>
    <dbReference type="NCBI Taxonomy" id="349315"/>
    <lineage>
        <taxon>Bacteria</taxon>
        <taxon>Bacillati</taxon>
        <taxon>Actinomycetota</taxon>
        <taxon>Actinomycetes</taxon>
        <taxon>Micromonosporales</taxon>
        <taxon>Micromonosporaceae</taxon>
        <taxon>Luedemannella</taxon>
    </lineage>
</organism>
<reference evidence="2" key="1">
    <citation type="journal article" date="2019" name="Int. J. Syst. Evol. Microbiol.">
        <title>The Global Catalogue of Microorganisms (GCM) 10K type strain sequencing project: providing services to taxonomists for standard genome sequencing and annotation.</title>
        <authorList>
            <consortium name="The Broad Institute Genomics Platform"/>
            <consortium name="The Broad Institute Genome Sequencing Center for Infectious Disease"/>
            <person name="Wu L."/>
            <person name="Ma J."/>
        </authorList>
    </citation>
    <scope>NUCLEOTIDE SEQUENCE [LARGE SCALE GENOMIC DNA]</scope>
    <source>
        <strain evidence="2">JCM 13249</strain>
    </source>
</reference>
<accession>A0ABP4X7E8</accession>
<name>A0ABP4X7E8_9ACTN</name>
<gene>
    <name evidence="1" type="ORF">GCM10009681_46150</name>
</gene>
<evidence type="ECO:0000313" key="2">
    <source>
        <dbReference type="Proteomes" id="UP001500655"/>
    </source>
</evidence>
<keyword evidence="2" id="KW-1185">Reference proteome</keyword>
<protein>
    <submittedName>
        <fullName evidence="1">Uncharacterized protein</fullName>
    </submittedName>
</protein>
<comment type="caution">
    <text evidence="1">The sequence shown here is derived from an EMBL/GenBank/DDBJ whole genome shotgun (WGS) entry which is preliminary data.</text>
</comment>
<proteinExistence type="predicted"/>
<sequence>MAATHCPQVVHSLCINRKLTVASPSGAVRVGCPQESERLKYWSGFALTVACYGTAADAATRQANSVIHIPSTRARGPPVRFARRGARQYSGTAAGDPAAWFILAARYSGAAQTASRGRRRRFASIETENVT</sequence>
<evidence type="ECO:0000313" key="1">
    <source>
        <dbReference type="EMBL" id="GAA1769557.1"/>
    </source>
</evidence>